<keyword evidence="5" id="KW-0256">Endoplasmic reticulum</keyword>
<keyword evidence="6" id="KW-0445">Lipid transport</keyword>
<feature type="compositionally biased region" description="Acidic residues" evidence="10">
    <location>
        <begin position="336"/>
        <end position="352"/>
    </location>
</feature>
<evidence type="ECO:0000256" key="6">
    <source>
        <dbReference type="ARBA" id="ARBA00023055"/>
    </source>
</evidence>
<sequence>MLSFNLNYDNIYFCVWISYFRGVSNATLSIGAKVHPDNISDRSMGSAATGKLCPGGQGDDRNRYVISPLFIDISSAHRAQASFLRMLSFSLVNNEVIETESKLSPSWNPKIICEPHPQFTEPLSSTTTPFETVQVGSLSGKIELSLTLKNNLALPGAKEWNKDRKNRPIQQEDEYRLHLELNRCLKRDTVVPGADPELFDSQTTRTVSSRAPSPVGPVVRHFFSAQGPSQLSPDAFLRSRSMFDRACPHDHLRKAEIRVELGPVRSELDISIVDRLNSLLQPQKLATTEMMASHLYTSYNKHISLESSRRSQISQLVVLKMNPTKVHSILERVTAEDDEGAEDHSLEEEEEEGASHSLKDVCDFGKPEPSPFSSRRVMYENEETSGSEDENLHFYSPASDLGFRSRKKKKPKVHSKTYQSLFSVILSVSHGLVALQINAKEFLVAVGVRGATLQQRVVPPNLGWYDQVKQAAPCCYKPHIS</sequence>
<keyword evidence="12" id="KW-1185">Reference proteome</keyword>
<feature type="compositionally biased region" description="Basic and acidic residues" evidence="10">
    <location>
        <begin position="353"/>
        <end position="366"/>
    </location>
</feature>
<evidence type="ECO:0000256" key="10">
    <source>
        <dbReference type="SAM" id="MobiDB-lite"/>
    </source>
</evidence>
<organism evidence="11 12">
    <name type="scientific">Xenoophorus captivus</name>
    <dbReference type="NCBI Taxonomy" id="1517983"/>
    <lineage>
        <taxon>Eukaryota</taxon>
        <taxon>Metazoa</taxon>
        <taxon>Chordata</taxon>
        <taxon>Craniata</taxon>
        <taxon>Vertebrata</taxon>
        <taxon>Euteleostomi</taxon>
        <taxon>Actinopterygii</taxon>
        <taxon>Neopterygii</taxon>
        <taxon>Teleostei</taxon>
        <taxon>Neoteleostei</taxon>
        <taxon>Acanthomorphata</taxon>
        <taxon>Ovalentaria</taxon>
        <taxon>Atherinomorphae</taxon>
        <taxon>Cyprinodontiformes</taxon>
        <taxon>Goodeidae</taxon>
        <taxon>Xenoophorus</taxon>
    </lineage>
</organism>
<comment type="caution">
    <text evidence="11">The sequence shown here is derived from an EMBL/GenBank/DDBJ whole genome shotgun (WGS) entry which is preliminary data.</text>
</comment>
<evidence type="ECO:0000256" key="7">
    <source>
        <dbReference type="ARBA" id="ARBA00023136"/>
    </source>
</evidence>
<comment type="catalytic activity">
    <reaction evidence="9">
        <text>a 1,2-diacyl-sn-glycero-3-phosphoethanolamine(in) = a 1,2-diacyl-sn-glycero-3-phosphoethanolamine(out)</text>
        <dbReference type="Rhea" id="RHEA:38895"/>
        <dbReference type="ChEBI" id="CHEBI:64612"/>
    </reaction>
</comment>
<comment type="catalytic activity">
    <reaction evidence="8">
        <text>a 1,2-diacyl-sn-glycero-3-phospho-L-serine(in) = a 1,2-diacyl-sn-glycero-3-phospho-L-serine(out)</text>
        <dbReference type="Rhea" id="RHEA:38663"/>
        <dbReference type="ChEBI" id="CHEBI:57262"/>
    </reaction>
</comment>
<feature type="compositionally biased region" description="Acidic residues" evidence="10">
    <location>
        <begin position="380"/>
        <end position="389"/>
    </location>
</feature>
<accession>A0ABV0RLF6</accession>
<evidence type="ECO:0000256" key="2">
    <source>
        <dbReference type="ARBA" id="ARBA00004623"/>
    </source>
</evidence>
<dbReference type="PANTHER" id="PTHR13190">
    <property type="entry name" value="AUTOPHAGY-RELATED 2, ISOFORM A"/>
    <property type="match status" value="1"/>
</dbReference>
<evidence type="ECO:0000256" key="3">
    <source>
        <dbReference type="ARBA" id="ARBA00009714"/>
    </source>
</evidence>
<proteinExistence type="inferred from homology"/>
<dbReference type="Proteomes" id="UP001434883">
    <property type="component" value="Unassembled WGS sequence"/>
</dbReference>
<protein>
    <submittedName>
        <fullName evidence="11">Uncharacterized protein</fullName>
    </submittedName>
</protein>
<evidence type="ECO:0000256" key="8">
    <source>
        <dbReference type="ARBA" id="ARBA00024479"/>
    </source>
</evidence>
<evidence type="ECO:0000256" key="4">
    <source>
        <dbReference type="ARBA" id="ARBA00022448"/>
    </source>
</evidence>
<keyword evidence="4" id="KW-0813">Transport</keyword>
<evidence type="ECO:0000313" key="12">
    <source>
        <dbReference type="Proteomes" id="UP001434883"/>
    </source>
</evidence>
<reference evidence="11 12" key="1">
    <citation type="submission" date="2021-06" db="EMBL/GenBank/DDBJ databases">
        <authorList>
            <person name="Palmer J.M."/>
        </authorList>
    </citation>
    <scope>NUCLEOTIDE SEQUENCE [LARGE SCALE GENOMIC DNA]</scope>
    <source>
        <strain evidence="11 12">XC_2019</strain>
        <tissue evidence="11">Muscle</tissue>
    </source>
</reference>
<dbReference type="EMBL" id="JAHRIN010050910">
    <property type="protein sequence ID" value="MEQ2209014.1"/>
    <property type="molecule type" value="Genomic_DNA"/>
</dbReference>
<evidence type="ECO:0000313" key="11">
    <source>
        <dbReference type="EMBL" id="MEQ2209014.1"/>
    </source>
</evidence>
<comment type="similarity">
    <text evidence="3">Belongs to the ATG2 family.</text>
</comment>
<dbReference type="PANTHER" id="PTHR13190:SF20">
    <property type="entry name" value="AUTOPHAGY-RELATED PROTEIN 2 HOMOLOG B"/>
    <property type="match status" value="1"/>
</dbReference>
<feature type="region of interest" description="Disordered" evidence="10">
    <location>
        <begin position="332"/>
        <end position="393"/>
    </location>
</feature>
<evidence type="ECO:0000256" key="1">
    <source>
        <dbReference type="ARBA" id="ARBA00004406"/>
    </source>
</evidence>
<evidence type="ECO:0000256" key="9">
    <source>
        <dbReference type="ARBA" id="ARBA00024615"/>
    </source>
</evidence>
<dbReference type="InterPro" id="IPR026849">
    <property type="entry name" value="ATG2"/>
</dbReference>
<keyword evidence="7" id="KW-0472">Membrane</keyword>
<comment type="subcellular location">
    <subcellularLocation>
        <location evidence="1">Endoplasmic reticulum membrane</location>
        <topology evidence="1">Peripheral membrane protein</topology>
    </subcellularLocation>
    <subcellularLocation>
        <location evidence="2">Preautophagosomal structure membrane</location>
        <topology evidence="2">Peripheral membrane protein</topology>
    </subcellularLocation>
</comment>
<name>A0ABV0RLF6_9TELE</name>
<evidence type="ECO:0000256" key="5">
    <source>
        <dbReference type="ARBA" id="ARBA00022824"/>
    </source>
</evidence>
<gene>
    <name evidence="11" type="ORF">XENOCAPTIV_022355</name>
</gene>